<reference evidence="4 5" key="1">
    <citation type="submission" date="2021-02" db="EMBL/GenBank/DDBJ databases">
        <title>Brevundimonas sp. CS1 genome sequence.</title>
        <authorList>
            <person name="Lee K."/>
            <person name="Choi Y.-J."/>
            <person name="Son H.-R."/>
        </authorList>
    </citation>
    <scope>NUCLEOTIDE SEQUENCE [LARGE SCALE GENOMIC DNA]</scope>
    <source>
        <strain evidence="4 5">CS1</strain>
    </source>
</reference>
<dbReference type="Pfam" id="PF16220">
    <property type="entry name" value="DUF4880"/>
    <property type="match status" value="1"/>
</dbReference>
<name>A0ABX7LQD5_9CAUL</name>
<feature type="domain" description="FecR protein" evidence="2">
    <location>
        <begin position="112"/>
        <end position="201"/>
    </location>
</feature>
<accession>A0ABX7LQD5</accession>
<gene>
    <name evidence="4" type="ORF">JX001_14275</name>
</gene>
<dbReference type="PANTHER" id="PTHR30273">
    <property type="entry name" value="PERIPLASMIC SIGNAL SENSOR AND SIGMA FACTOR ACTIVATOR FECR-RELATED"/>
    <property type="match status" value="1"/>
</dbReference>
<proteinExistence type="predicted"/>
<evidence type="ECO:0000256" key="1">
    <source>
        <dbReference type="SAM" id="Phobius"/>
    </source>
</evidence>
<dbReference type="PIRSF" id="PIRSF018266">
    <property type="entry name" value="FecR"/>
    <property type="match status" value="1"/>
</dbReference>
<dbReference type="Proteomes" id="UP000662957">
    <property type="component" value="Chromosome"/>
</dbReference>
<keyword evidence="1" id="KW-0812">Transmembrane</keyword>
<evidence type="ECO:0000259" key="3">
    <source>
        <dbReference type="Pfam" id="PF16220"/>
    </source>
</evidence>
<dbReference type="RefSeq" id="WP_205681503.1">
    <property type="nucleotide sequence ID" value="NZ_CP070968.1"/>
</dbReference>
<dbReference type="InterPro" id="IPR032623">
    <property type="entry name" value="FecR_N"/>
</dbReference>
<sequence length="317" mass="34153">MSAQTDIEEEARHWFVTLRDDDAPESAWLDFQDWLEASSAHVAAYDAIESLWVDLDVAAPRPVIAPVVNLAEARVGRTKGRTSWLAAGLGVAASVALAVGLSFWLVPDGRTYATTDAPLTVALEDGSHVYLNRHSSLGVRFERGRRSVALTQGEAAFDIVHEPSRPFVVAAGDHQVEVLGTAFNVLNYGDGFAVAVARGVVAVSPVNAPKVRLTAGQALEQHGMQTPALSSVAPDQASPWRQGVLVYRNRPLADVTDDLSRYLDKPVVLSRSAQALRFTGALRIGDEAVMLRQLQDFVPVRVDVSARGVRVTAREAG</sequence>
<protein>
    <submittedName>
        <fullName evidence="4">FecR domain-containing protein</fullName>
    </submittedName>
</protein>
<evidence type="ECO:0000259" key="2">
    <source>
        <dbReference type="Pfam" id="PF04773"/>
    </source>
</evidence>
<dbReference type="Gene3D" id="2.60.120.1440">
    <property type="match status" value="1"/>
</dbReference>
<dbReference type="EMBL" id="CP070968">
    <property type="protein sequence ID" value="QSF53904.1"/>
    <property type="molecule type" value="Genomic_DNA"/>
</dbReference>
<keyword evidence="1" id="KW-1133">Transmembrane helix</keyword>
<evidence type="ECO:0000313" key="4">
    <source>
        <dbReference type="EMBL" id="QSF53904.1"/>
    </source>
</evidence>
<dbReference type="PANTHER" id="PTHR30273:SF2">
    <property type="entry name" value="PROTEIN FECR"/>
    <property type="match status" value="1"/>
</dbReference>
<feature type="domain" description="FecR N-terminal" evidence="3">
    <location>
        <begin position="9"/>
        <end position="51"/>
    </location>
</feature>
<organism evidence="4 5">
    <name type="scientific">Brevundimonas fontaquae</name>
    <dbReference type="NCBI Taxonomy" id="2813778"/>
    <lineage>
        <taxon>Bacteria</taxon>
        <taxon>Pseudomonadati</taxon>
        <taxon>Pseudomonadota</taxon>
        <taxon>Alphaproteobacteria</taxon>
        <taxon>Caulobacterales</taxon>
        <taxon>Caulobacteraceae</taxon>
        <taxon>Brevundimonas</taxon>
    </lineage>
</organism>
<dbReference type="Pfam" id="PF04773">
    <property type="entry name" value="FecR"/>
    <property type="match status" value="1"/>
</dbReference>
<keyword evidence="5" id="KW-1185">Reference proteome</keyword>
<dbReference type="InterPro" id="IPR006860">
    <property type="entry name" value="FecR"/>
</dbReference>
<feature type="transmembrane region" description="Helical" evidence="1">
    <location>
        <begin position="84"/>
        <end position="106"/>
    </location>
</feature>
<dbReference type="InterPro" id="IPR012373">
    <property type="entry name" value="Ferrdict_sens_TM"/>
</dbReference>
<keyword evidence="1" id="KW-0472">Membrane</keyword>
<evidence type="ECO:0000313" key="5">
    <source>
        <dbReference type="Proteomes" id="UP000662957"/>
    </source>
</evidence>